<dbReference type="CDD" id="cd00821">
    <property type="entry name" value="PH"/>
    <property type="match status" value="1"/>
</dbReference>
<comment type="caution">
    <text evidence="2">The sequence shown here is derived from an EMBL/GenBank/DDBJ whole genome shotgun (WGS) entry which is preliminary data.</text>
</comment>
<feature type="domain" description="PH" evidence="1">
    <location>
        <begin position="61"/>
        <end position="154"/>
    </location>
</feature>
<evidence type="ECO:0000259" key="1">
    <source>
        <dbReference type="PROSITE" id="PS50003"/>
    </source>
</evidence>
<organism evidence="2 3">
    <name type="scientific">Lagenidium giganteum</name>
    <dbReference type="NCBI Taxonomy" id="4803"/>
    <lineage>
        <taxon>Eukaryota</taxon>
        <taxon>Sar</taxon>
        <taxon>Stramenopiles</taxon>
        <taxon>Oomycota</taxon>
        <taxon>Peronosporomycetes</taxon>
        <taxon>Pythiales</taxon>
        <taxon>Pythiaceae</taxon>
    </lineage>
</organism>
<protein>
    <recommendedName>
        <fullName evidence="1">PH domain-containing protein</fullName>
    </recommendedName>
</protein>
<dbReference type="InterPro" id="IPR011993">
    <property type="entry name" value="PH-like_dom_sf"/>
</dbReference>
<evidence type="ECO:0000313" key="2">
    <source>
        <dbReference type="EMBL" id="DAZ97574.1"/>
    </source>
</evidence>
<dbReference type="Proteomes" id="UP001146120">
    <property type="component" value="Unassembled WGS sequence"/>
</dbReference>
<sequence length="316" mass="36529">MPTTASEWKAFALRSRFSRRQSLRVVLQDCNACHQRTQVPIARTLSESDANGGAMCIPTDAYVYAGWLYVEANRKRDFKWRYCMLDGHAFSYFRHDKPTAKRLGHVLITAVERLHFMNRGFVLIDQDGDRVWVHANHEHETFEQWFALCRAAVLRHRIDTTFYRFTLLVNSHLPCVPVHLTGHPRPLHDPEVSFSGWMFVRKKRFGTWWLSSENKSMYCVLSGLHLAAFKLNIAGRWADIYGEIACATRRADWIFIRFTTGASYLIKPRVPTMLDAWTTKLTQTLQNLAPSMDSAVHPPPRHTAPYSHMLSMHIPA</sequence>
<dbReference type="EMBL" id="DAKRPA010000131">
    <property type="protein sequence ID" value="DAZ97574.1"/>
    <property type="molecule type" value="Genomic_DNA"/>
</dbReference>
<keyword evidence="3" id="KW-1185">Reference proteome</keyword>
<reference evidence="2" key="1">
    <citation type="submission" date="2022-11" db="EMBL/GenBank/DDBJ databases">
        <authorList>
            <person name="Morgan W.R."/>
            <person name="Tartar A."/>
        </authorList>
    </citation>
    <scope>NUCLEOTIDE SEQUENCE</scope>
    <source>
        <strain evidence="2">ARSEF 373</strain>
    </source>
</reference>
<proteinExistence type="predicted"/>
<dbReference type="SUPFAM" id="SSF50729">
    <property type="entry name" value="PH domain-like"/>
    <property type="match status" value="1"/>
</dbReference>
<evidence type="ECO:0000313" key="3">
    <source>
        <dbReference type="Proteomes" id="UP001146120"/>
    </source>
</evidence>
<dbReference type="Gene3D" id="2.30.29.30">
    <property type="entry name" value="Pleckstrin-homology domain (PH domain)/Phosphotyrosine-binding domain (PTB)"/>
    <property type="match status" value="1"/>
</dbReference>
<reference evidence="2" key="2">
    <citation type="journal article" date="2023" name="Microbiol Resour">
        <title>Decontamination and Annotation of the Draft Genome Sequence of the Oomycete Lagenidium giganteum ARSEF 373.</title>
        <authorList>
            <person name="Morgan W.R."/>
            <person name="Tartar A."/>
        </authorList>
    </citation>
    <scope>NUCLEOTIDE SEQUENCE</scope>
    <source>
        <strain evidence="2">ARSEF 373</strain>
    </source>
</reference>
<accession>A0AAV2YYG7</accession>
<gene>
    <name evidence="2" type="ORF">N0F65_005546</name>
</gene>
<name>A0AAV2YYG7_9STRA</name>
<dbReference type="PROSITE" id="PS50003">
    <property type="entry name" value="PH_DOMAIN"/>
    <property type="match status" value="1"/>
</dbReference>
<dbReference type="AlphaFoldDB" id="A0AAV2YYG7"/>
<dbReference type="InterPro" id="IPR001849">
    <property type="entry name" value="PH_domain"/>
</dbReference>